<evidence type="ECO:0000256" key="4">
    <source>
        <dbReference type="ARBA" id="ARBA00013179"/>
    </source>
</evidence>
<feature type="domain" description="Lipase" evidence="9">
    <location>
        <begin position="62"/>
        <end position="347"/>
    </location>
</feature>
<dbReference type="GO" id="GO:0016042">
    <property type="term" value="P:lipid catabolic process"/>
    <property type="evidence" value="ECO:0007669"/>
    <property type="project" value="TreeGrafter"/>
</dbReference>
<gene>
    <name evidence="10" type="ORF">WN51_11662</name>
</gene>
<dbReference type="EMBL" id="KQ435750">
    <property type="protein sequence ID" value="KOX76331.1"/>
    <property type="molecule type" value="Genomic_DNA"/>
</dbReference>
<dbReference type="PANTHER" id="PTHR11610">
    <property type="entry name" value="LIPASE"/>
    <property type="match status" value="1"/>
</dbReference>
<reference evidence="10 11" key="1">
    <citation type="submission" date="2015-07" db="EMBL/GenBank/DDBJ databases">
        <title>The genome of Melipona quadrifasciata.</title>
        <authorList>
            <person name="Pan H."/>
            <person name="Kapheim K."/>
        </authorList>
    </citation>
    <scope>NUCLEOTIDE SEQUENCE [LARGE SCALE GENOMIC DNA]</scope>
    <source>
        <strain evidence="10">0111107301</strain>
        <tissue evidence="10">Whole body</tissue>
    </source>
</reference>
<dbReference type="Pfam" id="PF00151">
    <property type="entry name" value="Lipase"/>
    <property type="match status" value="1"/>
</dbReference>
<keyword evidence="6" id="KW-0378">Hydrolase</keyword>
<comment type="catalytic activity">
    <reaction evidence="1">
        <text>a 1,2-diacyl-sn-glycero-3-phosphocholine + H2O = a 2-acyl-sn-glycero-3-phosphocholine + a fatty acid + H(+)</text>
        <dbReference type="Rhea" id="RHEA:18689"/>
        <dbReference type="ChEBI" id="CHEBI:15377"/>
        <dbReference type="ChEBI" id="CHEBI:15378"/>
        <dbReference type="ChEBI" id="CHEBI:28868"/>
        <dbReference type="ChEBI" id="CHEBI:57643"/>
        <dbReference type="ChEBI" id="CHEBI:57875"/>
        <dbReference type="EC" id="3.1.1.32"/>
    </reaction>
</comment>
<evidence type="ECO:0000256" key="1">
    <source>
        <dbReference type="ARBA" id="ARBA00000111"/>
    </source>
</evidence>
<dbReference type="InterPro" id="IPR029058">
    <property type="entry name" value="AB_hydrolase_fold"/>
</dbReference>
<accession>A0A0N0BHI8</accession>
<keyword evidence="5" id="KW-0964">Secreted</keyword>
<dbReference type="STRING" id="166423.A0A0N0BHI8"/>
<dbReference type="Proteomes" id="UP000053105">
    <property type="component" value="Unassembled WGS sequence"/>
</dbReference>
<comment type="subcellular location">
    <subcellularLocation>
        <location evidence="2">Secreted</location>
    </subcellularLocation>
</comment>
<evidence type="ECO:0000256" key="7">
    <source>
        <dbReference type="ARBA" id="ARBA00023157"/>
    </source>
</evidence>
<dbReference type="GO" id="GO:0008970">
    <property type="term" value="F:phospholipase A1 activity"/>
    <property type="evidence" value="ECO:0007669"/>
    <property type="project" value="UniProtKB-EC"/>
</dbReference>
<evidence type="ECO:0000256" key="3">
    <source>
        <dbReference type="ARBA" id="ARBA00010701"/>
    </source>
</evidence>
<dbReference type="CDD" id="cd00707">
    <property type="entry name" value="Pancreat_lipase_like"/>
    <property type="match status" value="1"/>
</dbReference>
<name>A0A0N0BHI8_9HYME</name>
<dbReference type="OrthoDB" id="199913at2759"/>
<dbReference type="PRINTS" id="PR00821">
    <property type="entry name" value="TAGLIPASE"/>
</dbReference>
<dbReference type="InterPro" id="IPR033906">
    <property type="entry name" value="Lipase_N"/>
</dbReference>
<comment type="similarity">
    <text evidence="3 8">Belongs to the AB hydrolase superfamily. Lipase family.</text>
</comment>
<dbReference type="GO" id="GO:0017171">
    <property type="term" value="F:serine hydrolase activity"/>
    <property type="evidence" value="ECO:0007669"/>
    <property type="project" value="TreeGrafter"/>
</dbReference>
<organism evidence="10 11">
    <name type="scientific">Melipona quadrifasciata</name>
    <dbReference type="NCBI Taxonomy" id="166423"/>
    <lineage>
        <taxon>Eukaryota</taxon>
        <taxon>Metazoa</taxon>
        <taxon>Ecdysozoa</taxon>
        <taxon>Arthropoda</taxon>
        <taxon>Hexapoda</taxon>
        <taxon>Insecta</taxon>
        <taxon>Pterygota</taxon>
        <taxon>Neoptera</taxon>
        <taxon>Endopterygota</taxon>
        <taxon>Hymenoptera</taxon>
        <taxon>Apocrita</taxon>
        <taxon>Aculeata</taxon>
        <taxon>Apoidea</taxon>
        <taxon>Anthophila</taxon>
        <taxon>Apidae</taxon>
        <taxon>Melipona</taxon>
    </lineage>
</organism>
<sequence>MSAMVQPLRIWLSMTKWFCFQENIECKEMSDAYFMYNWTHDVNAETKTFKDLFNSTSCAKPPYECPHPQIEFYLYTRETQKKPLRINVRRFESLQHSKFNKSHPTKIIIHGFGGGRNLIPSPDIRKAYFTRGDYNIIIVDYGSLVREPCLSQIQWGPDFCSRCIAQLVRYLRDHPRGTRVENIHVLGYSVGAHIAGLIANYLPDDKLGRITGLDPTIFFYMNGNRSMDLDETDAHFVDVIHTGAGILGQWGPTGHADFYVNGGSSQPGCATASLLKTLSCDHTKVTPYYIESITTKVGFWAAPCGNLFSYLIGWCNPKLEEYILMGEDAPHTARGIYYLSTNGDKPYARGLPINRVKNKFSTSYDGQRRIYDKKWTASVVRWRNDKRKSTTIAEFSFFREPERCFNNCSELCVSPTNHGERETRALSGIKGIWNFSLFPLVSQFYAWLFTDSAVGIVLPAKKYNAKKERREVRGELVLYSKTKSRLCEDSFSETQLILYKVLYIKCKVNLIHKEFQTPSRAIVRRHLSNSLNNKSERTETRWKNGNLPCIEASQIFFPRFEIHKFKRHEDLLNPLYLYRH</sequence>
<dbReference type="PANTHER" id="PTHR11610:SF174">
    <property type="entry name" value="MIP30168P"/>
    <property type="match status" value="1"/>
</dbReference>
<dbReference type="InterPro" id="IPR000734">
    <property type="entry name" value="TAG_lipase"/>
</dbReference>
<dbReference type="GO" id="GO:0005615">
    <property type="term" value="C:extracellular space"/>
    <property type="evidence" value="ECO:0007669"/>
    <property type="project" value="TreeGrafter"/>
</dbReference>
<dbReference type="SUPFAM" id="SSF53474">
    <property type="entry name" value="alpha/beta-Hydrolases"/>
    <property type="match status" value="1"/>
</dbReference>
<proteinExistence type="inferred from homology"/>
<protein>
    <recommendedName>
        <fullName evidence="4">phospholipase A1</fullName>
        <ecNumber evidence="4">3.1.1.32</ecNumber>
    </recommendedName>
</protein>
<keyword evidence="11" id="KW-1185">Reference proteome</keyword>
<dbReference type="EC" id="3.1.1.32" evidence="4"/>
<evidence type="ECO:0000313" key="11">
    <source>
        <dbReference type="Proteomes" id="UP000053105"/>
    </source>
</evidence>
<evidence type="ECO:0000256" key="6">
    <source>
        <dbReference type="ARBA" id="ARBA00022801"/>
    </source>
</evidence>
<evidence type="ECO:0000256" key="2">
    <source>
        <dbReference type="ARBA" id="ARBA00004613"/>
    </source>
</evidence>
<dbReference type="FunFam" id="3.40.50.1820:FF:000076">
    <property type="entry name" value="phospholipase A1"/>
    <property type="match status" value="1"/>
</dbReference>
<evidence type="ECO:0000313" key="10">
    <source>
        <dbReference type="EMBL" id="KOX76331.1"/>
    </source>
</evidence>
<dbReference type="Gene3D" id="3.40.50.1820">
    <property type="entry name" value="alpha/beta hydrolase"/>
    <property type="match status" value="1"/>
</dbReference>
<dbReference type="InterPro" id="IPR013818">
    <property type="entry name" value="Lipase"/>
</dbReference>
<evidence type="ECO:0000256" key="8">
    <source>
        <dbReference type="RuleBase" id="RU004262"/>
    </source>
</evidence>
<keyword evidence="7" id="KW-1015">Disulfide bond</keyword>
<evidence type="ECO:0000259" key="9">
    <source>
        <dbReference type="Pfam" id="PF00151"/>
    </source>
</evidence>
<dbReference type="AlphaFoldDB" id="A0A0N0BHI8"/>
<evidence type="ECO:0000256" key="5">
    <source>
        <dbReference type="ARBA" id="ARBA00022525"/>
    </source>
</evidence>